<reference evidence="1" key="1">
    <citation type="submission" date="2021-02" db="EMBL/GenBank/DDBJ databases">
        <authorList>
            <person name="Nowell W R."/>
        </authorList>
    </citation>
    <scope>NUCLEOTIDE SEQUENCE</scope>
</reference>
<feature type="non-terminal residue" evidence="1">
    <location>
        <position position="28"/>
    </location>
</feature>
<name>A0A821INI2_9BILA</name>
<comment type="caution">
    <text evidence="1">The sequence shown here is derived from an EMBL/GenBank/DDBJ whole genome shotgun (WGS) entry which is preliminary data.</text>
</comment>
<evidence type="ECO:0000313" key="1">
    <source>
        <dbReference type="EMBL" id="CAF4707606.1"/>
    </source>
</evidence>
<protein>
    <submittedName>
        <fullName evidence="1">Uncharacterized protein</fullName>
    </submittedName>
</protein>
<accession>A0A821INI2</accession>
<gene>
    <name evidence="1" type="ORF">TSG867_LOCUS33593</name>
</gene>
<dbReference type="EMBL" id="CAJOBQ010010904">
    <property type="protein sequence ID" value="CAF4707606.1"/>
    <property type="molecule type" value="Genomic_DNA"/>
</dbReference>
<dbReference type="AlphaFoldDB" id="A0A821INI2"/>
<sequence length="28" mass="3087">MQTQRDFPENASSIGGYFLLALLTGIDK</sequence>
<proteinExistence type="predicted"/>
<dbReference type="Proteomes" id="UP000663862">
    <property type="component" value="Unassembled WGS sequence"/>
</dbReference>
<evidence type="ECO:0000313" key="2">
    <source>
        <dbReference type="Proteomes" id="UP000663862"/>
    </source>
</evidence>
<organism evidence="1 2">
    <name type="scientific">Rotaria socialis</name>
    <dbReference type="NCBI Taxonomy" id="392032"/>
    <lineage>
        <taxon>Eukaryota</taxon>
        <taxon>Metazoa</taxon>
        <taxon>Spiralia</taxon>
        <taxon>Gnathifera</taxon>
        <taxon>Rotifera</taxon>
        <taxon>Eurotatoria</taxon>
        <taxon>Bdelloidea</taxon>
        <taxon>Philodinida</taxon>
        <taxon>Philodinidae</taxon>
        <taxon>Rotaria</taxon>
    </lineage>
</organism>